<sequence length="1678" mass="173036">MLALLLLAAANPLGCDLEPKDPIPQSQTQASLAAEAMNSPRSSFTLTALPDGRALAVGGLDNASTRLASCDLYSPESGWSATGPLFTARYGHAAVLLQDGRVMVLGGSNTSALSSVEFYDPVAGTWSAGPDMPFTVASPKAALLPDGKVFVVAGGTRALLFDPSAAAWTVLPERTYGHSLPVVTVLLDGRVLVSGDPGAELFDFASGSWTRPVPVVTPSRTAHAATRLADGRVLFTGGYNYSPPFLATASIFDPATNTEVATGSMSVPRTGHAMQSLPDGSVLVLGGSPASTVLTNSVERYDPVTGTFSTRVALNLGRQYHQVARLASGKLLVAGGSVAGQSVPVTTAQTEVYDPAACYTSCEQLGKNCGSIGDGCGATFECGTCSGGATCNANVCGDITAPAVTITSPTPNEFIYNTITFSANATDATGVTRVEFYVDPVLFGEPAKLLGTVTGPGPTYSVSWDSRNTYALTLRVKAYDAAGNVGSATVPVTWRNGSPVQATYDSTRTTLVCESRSSSCYSGTQFNGRGALGPEPHAPNSLRNACYDSQEGTYHVAESLDALTVSTLDSTPLAVGRRVKIEATVWASSSYSLDNLILQRTTEVDKTSGPTWEHIATLKPTGPGQNVLSTTTILPAGSTGGAGLQAIRGVFGRNTNAVFCSPTGYYEDRDDLVFYVDSNPDTVAPTVALTAPAQGATLNGTVVFQATASDNFAVTEVGFFDNGQYLGSSLTEPFTFSWNSNTAQNGLHALTARALDLKGNVKTSAAVEVTLNNDKTPPTVAITSPAQGATVAGTVNVLVTAGDNVGVQSLGLRVDGVQRTGMSGANVTSASLPFYTQGMSNGPHTLTVEARDGAGNSTLSEPVQVTVFNDVIAPTVSIASPVNGATLSGWGSLQVNASDNVAVTKVEYFLDGVLLMTRTPPDFTGTFSTVAYNNGSYSLTAKAHDAAGNSATSAAVTVLVNNPGAAGRAAYDAALKVPRCTVESTSCDSGLLLDGRGQVGPEANTPNTLDNCTDTPTGVYHATEALDRLKVSTVDGTTLAAGKRVRVDATVWAYTAVSDVLELYSAPDANSPVWTRLASFTPGYTNPQTHSTTFVLPAGARQVIRGVFRVGGTSGPCAYSTLVDRDDLVFAVASEADGVAPTVAITAPLAGSTLTGNATVSVNAADNFGVTKVELRVDGVLASTSTLSPYSLTWDTLGVVNGSHVLTAVAYDLAGNTATSAPVTVTTSNDLTPPVVSVSVPTEGAIVRGTVTLSASATDNVAVRKVEFYVDGTLRFSTLSPPYSYAWSSLGTANGSHTVFAKAYDANNNVGTSPTVSFTTDNDMTPPTVALTAPTAGAVLTGTVTLSATATDASGIQRVDFYVDGGRVSSVTAAPFTYVLNTQPYANSGHVLKAMAYDTALNSATSQEVSVTFSNDKSPPNVWWIAPGPGSTVYGPVTLSAGASDESGVAMVRFYLNGVVLGSVTSAPYQWQWNPTGTANGTVTLWAEAVDMSGQSTFQSLTVTVSTGGGQQATFDSTLRVPRCSLRGVSCDSNTLLNGRGNLGPEPNQPNVLTACADGTGGSFHSDESLDRLKVSAVDGGTLLPGKTVRVEATVWAYSGYTSDKLDLYYSASANNPSWTYLTTLTPSGAGVQTLSATYVLPSGTNQAVRGVFRYGGSSGTCPGGSYTDVDDLAFVTQ</sequence>
<dbReference type="Gene3D" id="2.60.40.10">
    <property type="entry name" value="Immunoglobulins"/>
    <property type="match status" value="8"/>
</dbReference>
<organism evidence="1 2">
    <name type="scientific">Corallococcus caeni</name>
    <dbReference type="NCBI Taxonomy" id="3082388"/>
    <lineage>
        <taxon>Bacteria</taxon>
        <taxon>Pseudomonadati</taxon>
        <taxon>Myxococcota</taxon>
        <taxon>Myxococcia</taxon>
        <taxon>Myxococcales</taxon>
        <taxon>Cystobacterineae</taxon>
        <taxon>Myxococcaceae</taxon>
        <taxon>Corallococcus</taxon>
    </lineage>
</organism>
<dbReference type="Pfam" id="PF01344">
    <property type="entry name" value="Kelch_1"/>
    <property type="match status" value="1"/>
</dbReference>
<dbReference type="InterPro" id="IPR006652">
    <property type="entry name" value="Kelch_1"/>
</dbReference>
<keyword evidence="2" id="KW-1185">Reference proteome</keyword>
<evidence type="ECO:0008006" key="3">
    <source>
        <dbReference type="Google" id="ProtNLM"/>
    </source>
</evidence>
<dbReference type="InterPro" id="IPR013783">
    <property type="entry name" value="Ig-like_fold"/>
</dbReference>
<dbReference type="SUPFAM" id="SSF117281">
    <property type="entry name" value="Kelch motif"/>
    <property type="match status" value="1"/>
</dbReference>
<dbReference type="PANTHER" id="PTHR45632">
    <property type="entry name" value="LD33804P"/>
    <property type="match status" value="1"/>
</dbReference>
<dbReference type="EMBL" id="BTTX01000003">
    <property type="protein sequence ID" value="GMU06721.1"/>
    <property type="molecule type" value="Genomic_DNA"/>
</dbReference>
<dbReference type="Pfam" id="PF17957">
    <property type="entry name" value="Big_7"/>
    <property type="match status" value="8"/>
</dbReference>
<dbReference type="InterPro" id="IPR011043">
    <property type="entry name" value="Gal_Oxase/kelch_b-propeller"/>
</dbReference>
<gene>
    <name evidence="1" type="ORF">ASNO1_29740</name>
</gene>
<accession>A0ABQ6QSR3</accession>
<protein>
    <recommendedName>
        <fullName evidence="3">Kelch-like protein</fullName>
    </recommendedName>
</protein>
<comment type="caution">
    <text evidence="1">The sequence shown here is derived from an EMBL/GenBank/DDBJ whole genome shotgun (WGS) entry which is preliminary data.</text>
</comment>
<evidence type="ECO:0000313" key="1">
    <source>
        <dbReference type="EMBL" id="GMU06721.1"/>
    </source>
</evidence>
<evidence type="ECO:0000313" key="2">
    <source>
        <dbReference type="Proteomes" id="UP001342631"/>
    </source>
</evidence>
<dbReference type="SMART" id="SM00612">
    <property type="entry name" value="Kelch"/>
    <property type="match status" value="5"/>
</dbReference>
<proteinExistence type="predicted"/>
<dbReference type="InterPro" id="IPR015915">
    <property type="entry name" value="Kelch-typ_b-propeller"/>
</dbReference>
<dbReference type="SUPFAM" id="SSF50965">
    <property type="entry name" value="Galactose oxidase, central domain"/>
    <property type="match status" value="1"/>
</dbReference>
<reference evidence="1 2" key="1">
    <citation type="journal article" date="2024" name="Arch. Microbiol.">
        <title>Corallococcus caeni sp. nov., a novel myxobacterium isolated from activated sludge.</title>
        <authorList>
            <person name="Tomita S."/>
            <person name="Nakai R."/>
            <person name="Kuroda K."/>
            <person name="Kurashita H."/>
            <person name="Hatamoto M."/>
            <person name="Yamaguchi T."/>
            <person name="Narihiro T."/>
        </authorList>
    </citation>
    <scope>NUCLEOTIDE SEQUENCE [LARGE SCALE GENOMIC DNA]</scope>
    <source>
        <strain evidence="1 2">NO1</strain>
    </source>
</reference>
<dbReference type="Gene3D" id="2.120.10.80">
    <property type="entry name" value="Kelch-type beta propeller"/>
    <property type="match status" value="2"/>
</dbReference>
<name>A0ABQ6QSR3_9BACT</name>
<dbReference type="Proteomes" id="UP001342631">
    <property type="component" value="Unassembled WGS sequence"/>
</dbReference>
<dbReference type="PANTHER" id="PTHR45632:SF5">
    <property type="entry name" value="KELCH-LIKE PROTEIN 22"/>
    <property type="match status" value="1"/>
</dbReference>